<feature type="transmembrane region" description="Helical" evidence="1">
    <location>
        <begin position="6"/>
        <end position="27"/>
    </location>
</feature>
<dbReference type="AlphaFoldDB" id="A0A7C8JJJ5"/>
<evidence type="ECO:0000256" key="1">
    <source>
        <dbReference type="SAM" id="Phobius"/>
    </source>
</evidence>
<evidence type="ECO:0000313" key="3">
    <source>
        <dbReference type="Proteomes" id="UP000475325"/>
    </source>
</evidence>
<sequence>MISGGDIAIICTPAVIIITGMITWGLAKFIREMHEKHSFRDTRAEYERRAFGRQLTKRERNIYVERGIYAPRVRDMDILEEYELPPNYDAYHNGR</sequence>
<keyword evidence="1" id="KW-0812">Transmembrane</keyword>
<organism evidence="2 3">
    <name type="scientific">Orbilia oligospora</name>
    <name type="common">Nematode-trapping fungus</name>
    <name type="synonym">Arthrobotrys oligospora</name>
    <dbReference type="NCBI Taxonomy" id="2813651"/>
    <lineage>
        <taxon>Eukaryota</taxon>
        <taxon>Fungi</taxon>
        <taxon>Dikarya</taxon>
        <taxon>Ascomycota</taxon>
        <taxon>Pezizomycotina</taxon>
        <taxon>Orbiliomycetes</taxon>
        <taxon>Orbiliales</taxon>
        <taxon>Orbiliaceae</taxon>
        <taxon>Orbilia</taxon>
    </lineage>
</organism>
<dbReference type="EMBL" id="WIQW01000038">
    <property type="protein sequence ID" value="KAF3096195.1"/>
    <property type="molecule type" value="Genomic_DNA"/>
</dbReference>
<comment type="caution">
    <text evidence="2">The sequence shown here is derived from an EMBL/GenBank/DDBJ whole genome shotgun (WGS) entry which is preliminary data.</text>
</comment>
<evidence type="ECO:0000313" key="2">
    <source>
        <dbReference type="EMBL" id="KAF3096195.1"/>
    </source>
</evidence>
<protein>
    <submittedName>
        <fullName evidence="2">Uncharacterized protein</fullName>
    </submittedName>
</protein>
<dbReference type="Proteomes" id="UP000475325">
    <property type="component" value="Unassembled WGS sequence"/>
</dbReference>
<reference evidence="2 3" key="1">
    <citation type="submission" date="2019-06" db="EMBL/GenBank/DDBJ databases">
        <authorList>
            <person name="Palmer J.M."/>
        </authorList>
    </citation>
    <scope>NUCLEOTIDE SEQUENCE [LARGE SCALE GENOMIC DNA]</scope>
    <source>
        <strain evidence="2 3">TWF102</strain>
    </source>
</reference>
<keyword evidence="1" id="KW-0472">Membrane</keyword>
<gene>
    <name evidence="2" type="ORF">TWF102_006813</name>
</gene>
<name>A0A7C8JJJ5_ORBOL</name>
<accession>A0A7C8JJJ5</accession>
<keyword evidence="1" id="KW-1133">Transmembrane helix</keyword>
<proteinExistence type="predicted"/>